<protein>
    <submittedName>
        <fullName evidence="7">Unannotated protein</fullName>
    </submittedName>
</protein>
<dbReference type="PANTHER" id="PTHR37422">
    <property type="entry name" value="TEICHURONIC ACID BIOSYNTHESIS PROTEIN TUAE"/>
    <property type="match status" value="1"/>
</dbReference>
<keyword evidence="2 5" id="KW-0812">Transmembrane</keyword>
<feature type="domain" description="O-antigen ligase-related" evidence="6">
    <location>
        <begin position="49"/>
        <end position="188"/>
    </location>
</feature>
<feature type="transmembrane region" description="Helical" evidence="5">
    <location>
        <begin position="76"/>
        <end position="98"/>
    </location>
</feature>
<dbReference type="PANTHER" id="PTHR37422:SF13">
    <property type="entry name" value="LIPOPOLYSACCHARIDE BIOSYNTHESIS PROTEIN PA4999-RELATED"/>
    <property type="match status" value="1"/>
</dbReference>
<evidence type="ECO:0000313" key="7">
    <source>
        <dbReference type="EMBL" id="CAB4347631.1"/>
    </source>
</evidence>
<name>A0A6J5ZZ06_9ZZZZ</name>
<feature type="transmembrane region" description="Helical" evidence="5">
    <location>
        <begin position="48"/>
        <end position="64"/>
    </location>
</feature>
<reference evidence="7" key="1">
    <citation type="submission" date="2020-05" db="EMBL/GenBank/DDBJ databases">
        <authorList>
            <person name="Chiriac C."/>
            <person name="Salcher M."/>
            <person name="Ghai R."/>
            <person name="Kavagutti S V."/>
        </authorList>
    </citation>
    <scope>NUCLEOTIDE SEQUENCE</scope>
</reference>
<keyword evidence="4 5" id="KW-0472">Membrane</keyword>
<accession>A0A6J5ZZ06</accession>
<dbReference type="GO" id="GO:0016020">
    <property type="term" value="C:membrane"/>
    <property type="evidence" value="ECO:0007669"/>
    <property type="project" value="UniProtKB-SubCell"/>
</dbReference>
<evidence type="ECO:0000256" key="4">
    <source>
        <dbReference type="ARBA" id="ARBA00023136"/>
    </source>
</evidence>
<dbReference type="InterPro" id="IPR051533">
    <property type="entry name" value="WaaL-like"/>
</dbReference>
<evidence type="ECO:0000256" key="5">
    <source>
        <dbReference type="SAM" id="Phobius"/>
    </source>
</evidence>
<dbReference type="Pfam" id="PF04932">
    <property type="entry name" value="Wzy_C"/>
    <property type="match status" value="1"/>
</dbReference>
<keyword evidence="3 5" id="KW-1133">Transmembrane helix</keyword>
<proteinExistence type="predicted"/>
<dbReference type="EMBL" id="CAESAN010000230">
    <property type="protein sequence ID" value="CAB4347631.1"/>
    <property type="molecule type" value="Genomic_DNA"/>
</dbReference>
<gene>
    <name evidence="7" type="ORF">UFOPK3547_01770</name>
</gene>
<dbReference type="InterPro" id="IPR007016">
    <property type="entry name" value="O-antigen_ligase-rel_domated"/>
</dbReference>
<feature type="transmembrane region" description="Helical" evidence="5">
    <location>
        <begin position="177"/>
        <end position="196"/>
    </location>
</feature>
<feature type="transmembrane region" description="Helical" evidence="5">
    <location>
        <begin position="208"/>
        <end position="226"/>
    </location>
</feature>
<dbReference type="AlphaFoldDB" id="A0A6J5ZZ06"/>
<sequence length="255" mass="26011">MICARKSTTLLTSILAVALGTAAAAATLPLEALRAISGTASQRGWQGLGLLFVLLALSAVAVFAQRRIGALEPSPLGRAVTGLLIAGVTVCVIGGFVLTAGGSTQSQNGLPAQTGAKATRLASVQSSRGAYWKVAAESFSSNPVLGEGPASFRVAWLRERPFPEAAKDAHSLYLETAAELGLVGLLALVLAFAGAIQSSLRALAIDRRAAAGPVALLATWALHAGLDWDWEMPAVTLVALAAAGYLAALSAQTRS</sequence>
<feature type="transmembrane region" description="Helical" evidence="5">
    <location>
        <begin position="232"/>
        <end position="251"/>
    </location>
</feature>
<comment type="subcellular location">
    <subcellularLocation>
        <location evidence="1">Membrane</location>
        <topology evidence="1">Multi-pass membrane protein</topology>
    </subcellularLocation>
</comment>
<evidence type="ECO:0000256" key="3">
    <source>
        <dbReference type="ARBA" id="ARBA00022989"/>
    </source>
</evidence>
<organism evidence="7">
    <name type="scientific">freshwater metagenome</name>
    <dbReference type="NCBI Taxonomy" id="449393"/>
    <lineage>
        <taxon>unclassified sequences</taxon>
        <taxon>metagenomes</taxon>
        <taxon>ecological metagenomes</taxon>
    </lineage>
</organism>
<evidence type="ECO:0000259" key="6">
    <source>
        <dbReference type="Pfam" id="PF04932"/>
    </source>
</evidence>
<evidence type="ECO:0000256" key="1">
    <source>
        <dbReference type="ARBA" id="ARBA00004141"/>
    </source>
</evidence>
<evidence type="ECO:0000256" key="2">
    <source>
        <dbReference type="ARBA" id="ARBA00022692"/>
    </source>
</evidence>